<proteinExistence type="inferred from homology"/>
<reference evidence="8" key="1">
    <citation type="submission" date="2020-07" db="EMBL/GenBank/DDBJ databases">
        <title>Koleobacter methoxysyntrophicus gen. nov., sp. nov., a novel anaerobic bacterium isolated from deep subsurface oil field and proposal of Koleobacterales ord. nov. in the phylum Firmicutes.</title>
        <authorList>
            <person name="Sakamoto S."/>
            <person name="Tamaki H."/>
        </authorList>
    </citation>
    <scope>NUCLEOTIDE SEQUENCE</scope>
    <source>
        <strain evidence="8">NRmbB1</strain>
    </source>
</reference>
<evidence type="ECO:0000256" key="1">
    <source>
        <dbReference type="ARBA" id="ARBA00004117"/>
    </source>
</evidence>
<organism evidence="8 9">
    <name type="scientific">Koleobacter methoxysyntrophicus</name>
    <dbReference type="NCBI Taxonomy" id="2751313"/>
    <lineage>
        <taxon>Bacteria</taxon>
        <taxon>Bacillati</taxon>
        <taxon>Bacillota</taxon>
        <taxon>Clostridia</taxon>
        <taxon>Koleobacterales</taxon>
        <taxon>Koleobacteraceae</taxon>
        <taxon>Koleobacter</taxon>
    </lineage>
</organism>
<comment type="subcellular location">
    <subcellularLocation>
        <location evidence="1 6">Bacterial flagellum basal body</location>
    </subcellularLocation>
</comment>
<comment type="subunit">
    <text evidence="6">The basal body constitutes a major portion of the flagellar organelle and consists of a number of rings mounted on a central rod.</text>
</comment>
<feature type="domain" description="Flagellar basal body rod protein N-terminal" evidence="7">
    <location>
        <begin position="23"/>
        <end position="38"/>
    </location>
</feature>
<dbReference type="InterPro" id="IPR006300">
    <property type="entry name" value="FlgB"/>
</dbReference>
<dbReference type="PIRSF" id="PIRSF002889">
    <property type="entry name" value="Rod_FlgB"/>
    <property type="match status" value="1"/>
</dbReference>
<dbReference type="EMBL" id="CP059066">
    <property type="protein sequence ID" value="QSQ09876.1"/>
    <property type="molecule type" value="Genomic_DNA"/>
</dbReference>
<sequence length="137" mass="15568">MPQIYSNIDLFEKVLDALWLRNEVISNNIANVNTPGFKSSSVVFEDILKKEIEEKGTGIKGYITHNKHIPIGKKGLMDIRPQVVINKNTALRNDGNNVDIDNEMAQLTKNTLKYNSIVQLVMKEFSILKNIVNEGRR</sequence>
<dbReference type="GO" id="GO:0030694">
    <property type="term" value="C:bacterial-type flagellum basal body, rod"/>
    <property type="evidence" value="ECO:0007669"/>
    <property type="project" value="InterPro"/>
</dbReference>
<dbReference type="InterPro" id="IPR001444">
    <property type="entry name" value="Flag_bb_rod_N"/>
</dbReference>
<dbReference type="RefSeq" id="WP_206707210.1">
    <property type="nucleotide sequence ID" value="NZ_CP059066.1"/>
</dbReference>
<keyword evidence="4 6" id="KW-0975">Bacterial flagellum</keyword>
<dbReference type="Pfam" id="PF00460">
    <property type="entry name" value="Flg_bb_rod"/>
    <property type="match status" value="1"/>
</dbReference>
<protein>
    <recommendedName>
        <fullName evidence="3 6">Flagellar basal body rod protein FlgB</fullName>
    </recommendedName>
</protein>
<keyword evidence="8" id="KW-0282">Flagellum</keyword>
<keyword evidence="8" id="KW-0966">Cell projection</keyword>
<keyword evidence="9" id="KW-1185">Reference proteome</keyword>
<dbReference type="PANTHER" id="PTHR30435">
    <property type="entry name" value="FLAGELLAR PROTEIN"/>
    <property type="match status" value="1"/>
</dbReference>
<comment type="similarity">
    <text evidence="2 6">Belongs to the flagella basal body rod proteins family.</text>
</comment>
<evidence type="ECO:0000259" key="7">
    <source>
        <dbReference type="Pfam" id="PF00460"/>
    </source>
</evidence>
<dbReference type="NCBIfam" id="TIGR01396">
    <property type="entry name" value="FlgB"/>
    <property type="match status" value="1"/>
</dbReference>
<evidence type="ECO:0000313" key="8">
    <source>
        <dbReference type="EMBL" id="QSQ09876.1"/>
    </source>
</evidence>
<comment type="function">
    <text evidence="5 6">Structural component of flagellum, the bacterial motility apparatus. Part of the rod structure of flagellar basal body.</text>
</comment>
<dbReference type="Proteomes" id="UP000662904">
    <property type="component" value="Chromosome"/>
</dbReference>
<dbReference type="KEGG" id="kme:H0A61_02257"/>
<dbReference type="AlphaFoldDB" id="A0A8A0RRR3"/>
<evidence type="ECO:0000256" key="4">
    <source>
        <dbReference type="ARBA" id="ARBA00023143"/>
    </source>
</evidence>
<name>A0A8A0RRR3_9FIRM</name>
<accession>A0A8A0RRR3</accession>
<dbReference type="PANTHER" id="PTHR30435:SF19">
    <property type="entry name" value="FLAGELLAR BASAL-BODY ROD PROTEIN FLGG"/>
    <property type="match status" value="1"/>
</dbReference>
<evidence type="ECO:0000256" key="2">
    <source>
        <dbReference type="ARBA" id="ARBA00009677"/>
    </source>
</evidence>
<evidence type="ECO:0000256" key="6">
    <source>
        <dbReference type="PIRNR" id="PIRNR002889"/>
    </source>
</evidence>
<gene>
    <name evidence="8" type="primary">flgB</name>
    <name evidence="8" type="ORF">H0A61_02257</name>
</gene>
<keyword evidence="8" id="KW-0969">Cilium</keyword>
<evidence type="ECO:0000256" key="3">
    <source>
        <dbReference type="ARBA" id="ARBA00014376"/>
    </source>
</evidence>
<dbReference type="GO" id="GO:0071978">
    <property type="term" value="P:bacterial-type flagellum-dependent swarming motility"/>
    <property type="evidence" value="ECO:0007669"/>
    <property type="project" value="TreeGrafter"/>
</dbReference>
<evidence type="ECO:0000256" key="5">
    <source>
        <dbReference type="ARBA" id="ARBA00024934"/>
    </source>
</evidence>
<evidence type="ECO:0000313" key="9">
    <source>
        <dbReference type="Proteomes" id="UP000662904"/>
    </source>
</evidence>